<accession>A0AC59ZGP1</accession>
<reference evidence="1" key="1">
    <citation type="submission" date="2023-05" db="EMBL/GenBank/DDBJ databases">
        <authorList>
            <consortium name="ELIXIR-Norway"/>
        </authorList>
    </citation>
    <scope>NUCLEOTIDE SEQUENCE</scope>
</reference>
<dbReference type="Proteomes" id="UP001162501">
    <property type="component" value="Chromosome 29"/>
</dbReference>
<protein>
    <submittedName>
        <fullName evidence="1">Uncharacterized protein</fullName>
    </submittedName>
</protein>
<name>A0AC59ZGP1_RANTA</name>
<sequence>MVHSPRGEKMVENSPLPFPERAFYGCLRVTGYGVHNCQTVQQESAVHVLPPRFPPQARPTQGRTPPGRADRRACARGGACEQPLRRRRVAAAPTRRASKSYRCARGPPAAAETGESPAGTAQSARPPAAAETGESPAGTAQSARPLRERRRCFPRPAPSPLRSAEGCREHPLSLAAFILRQEEPAVFGPSCLAIPRLESSEVGFYTLLSGF</sequence>
<proteinExistence type="predicted"/>
<organism evidence="1 2">
    <name type="scientific">Rangifer tarandus platyrhynchus</name>
    <name type="common">Svalbard reindeer</name>
    <dbReference type="NCBI Taxonomy" id="3082113"/>
    <lineage>
        <taxon>Eukaryota</taxon>
        <taxon>Metazoa</taxon>
        <taxon>Chordata</taxon>
        <taxon>Craniata</taxon>
        <taxon>Vertebrata</taxon>
        <taxon>Euteleostomi</taxon>
        <taxon>Mammalia</taxon>
        <taxon>Eutheria</taxon>
        <taxon>Laurasiatheria</taxon>
        <taxon>Artiodactyla</taxon>
        <taxon>Ruminantia</taxon>
        <taxon>Pecora</taxon>
        <taxon>Cervidae</taxon>
        <taxon>Odocoileinae</taxon>
        <taxon>Rangifer</taxon>
    </lineage>
</organism>
<reference evidence="1" key="2">
    <citation type="submission" date="2025-03" db="EMBL/GenBank/DDBJ databases">
        <authorList>
            <consortium name="ELIXIR-Norway"/>
            <consortium name="Elixir Norway"/>
        </authorList>
    </citation>
    <scope>NUCLEOTIDE SEQUENCE</scope>
</reference>
<evidence type="ECO:0000313" key="2">
    <source>
        <dbReference type="Proteomes" id="UP001162501"/>
    </source>
</evidence>
<dbReference type="EMBL" id="OX596113">
    <property type="protein sequence ID" value="CAN0415734.1"/>
    <property type="molecule type" value="Genomic_DNA"/>
</dbReference>
<evidence type="ECO:0000313" key="1">
    <source>
        <dbReference type="EMBL" id="CAN0415734.1"/>
    </source>
</evidence>
<gene>
    <name evidence="1" type="ORF">MRATA1EN22A_LOCUS18151</name>
</gene>